<proteinExistence type="predicted"/>
<dbReference type="EMBL" id="JACHHD010000015">
    <property type="protein sequence ID" value="MBB5185410.1"/>
    <property type="molecule type" value="Genomic_DNA"/>
</dbReference>
<dbReference type="RefSeq" id="WP_183376345.1">
    <property type="nucleotide sequence ID" value="NZ_JACHHD010000015.1"/>
</dbReference>
<evidence type="ECO:0000313" key="2">
    <source>
        <dbReference type="Proteomes" id="UP000521313"/>
    </source>
</evidence>
<accession>A0A7W8FZ08</accession>
<comment type="caution">
    <text evidence="1">The sequence shown here is derived from an EMBL/GenBank/DDBJ whole genome shotgun (WGS) entry which is preliminary data.</text>
</comment>
<organism evidence="1 2">
    <name type="scientific">Faecalicoccus acidiformans</name>
    <dbReference type="NCBI Taxonomy" id="915173"/>
    <lineage>
        <taxon>Bacteria</taxon>
        <taxon>Bacillati</taxon>
        <taxon>Bacillota</taxon>
        <taxon>Erysipelotrichia</taxon>
        <taxon>Erysipelotrichales</taxon>
        <taxon>Erysipelotrichaceae</taxon>
        <taxon>Faecalicoccus</taxon>
    </lineage>
</organism>
<protein>
    <recommendedName>
        <fullName evidence="3">DNA-binding protein</fullName>
    </recommendedName>
</protein>
<evidence type="ECO:0008006" key="3">
    <source>
        <dbReference type="Google" id="ProtNLM"/>
    </source>
</evidence>
<evidence type="ECO:0000313" key="1">
    <source>
        <dbReference type="EMBL" id="MBB5185410.1"/>
    </source>
</evidence>
<dbReference type="AlphaFoldDB" id="A0A7W8FZ08"/>
<name>A0A7W8FZ08_9FIRM</name>
<reference evidence="1 2" key="1">
    <citation type="submission" date="2020-08" db="EMBL/GenBank/DDBJ databases">
        <title>Genomic Encyclopedia of Type Strains, Phase IV (KMG-IV): sequencing the most valuable type-strain genomes for metagenomic binning, comparative biology and taxonomic classification.</title>
        <authorList>
            <person name="Goeker M."/>
        </authorList>
    </citation>
    <scope>NUCLEOTIDE SEQUENCE [LARGE SCALE GENOMIC DNA]</scope>
    <source>
        <strain evidence="1 2">DSM 26963</strain>
    </source>
</reference>
<dbReference type="Proteomes" id="UP000521313">
    <property type="component" value="Unassembled WGS sequence"/>
</dbReference>
<gene>
    <name evidence="1" type="ORF">HNQ43_001467</name>
</gene>
<sequence length="90" mass="10641">MNQDRRIDFPKNLIMLTREDVGYLLKATPEMVSVWNELGILHGIKTGRNIMFSQTEVERFQNDYQGYDLSSYEKSKKAYESLIFENEENL</sequence>